<reference evidence="3 4" key="1">
    <citation type="submission" date="2023-01" db="EMBL/GenBank/DDBJ databases">
        <title>Analysis of 21 Apiospora genomes using comparative genomics revels a genus with tremendous synthesis potential of carbohydrate active enzymes and secondary metabolites.</title>
        <authorList>
            <person name="Sorensen T."/>
        </authorList>
    </citation>
    <scope>NUCLEOTIDE SEQUENCE [LARGE SCALE GENOMIC DNA]</scope>
    <source>
        <strain evidence="3 4">CBS 83171</strain>
    </source>
</reference>
<comment type="caution">
    <text evidence="3">The sequence shown here is derived from an EMBL/GenBank/DDBJ whole genome shotgun (WGS) entry which is preliminary data.</text>
</comment>
<feature type="signal peptide" evidence="2">
    <location>
        <begin position="1"/>
        <end position="20"/>
    </location>
</feature>
<evidence type="ECO:0000313" key="3">
    <source>
        <dbReference type="EMBL" id="KAK8046312.1"/>
    </source>
</evidence>
<dbReference type="Proteomes" id="UP001446871">
    <property type="component" value="Unassembled WGS sequence"/>
</dbReference>
<protein>
    <submittedName>
        <fullName evidence="3">Uncharacterized protein</fullName>
    </submittedName>
</protein>
<keyword evidence="2" id="KW-0732">Signal</keyword>
<evidence type="ECO:0000256" key="1">
    <source>
        <dbReference type="SAM" id="MobiDB-lite"/>
    </source>
</evidence>
<dbReference type="EMBL" id="JAQQWM010000009">
    <property type="protein sequence ID" value="KAK8046312.1"/>
    <property type="molecule type" value="Genomic_DNA"/>
</dbReference>
<feature type="chain" id="PRO_5046576563" evidence="2">
    <location>
        <begin position="21"/>
        <end position="377"/>
    </location>
</feature>
<sequence length="377" mass="41053">MVQFTTFLSLVAGRVLLCSAQLPHPTETSAPDAVVHAIVPTASGQIGINTVDLPKPEDVQAGIGKDTDVLQETVSGSQTSTKWIGARSDFGVATIVRGSKPTQVPQGFRVTKGDDGLIEITRSQWLKEKMDAVMAEMPAEIKQRAILKPRVDRFVTRHTPKSPWTGAPFVSEGTRRRVGWSARQFGNQPWFMEQANELNNQVVPFASGTDAGQLATNRQMIRVGISEEAAEAVIAEAEEALLAQAAAEAAAVAVEAVGIFATVVVMTNILTDMWKWKAEPQPMPIWEKHGGVPGAGSPNPDKDGCPLYREWKGCKCLRSARETAFVFPIPNWPTVLQTVMNFSPGPSHDTPAEIPNPKCDTTQPKSMVNFESRDWTR</sequence>
<proteinExistence type="predicted"/>
<gene>
    <name evidence="3" type="ORF">PG996_014376</name>
</gene>
<name>A0ABR1TIW0_9PEZI</name>
<keyword evidence="4" id="KW-1185">Reference proteome</keyword>
<organism evidence="3 4">
    <name type="scientific">Apiospora saccharicola</name>
    <dbReference type="NCBI Taxonomy" id="335842"/>
    <lineage>
        <taxon>Eukaryota</taxon>
        <taxon>Fungi</taxon>
        <taxon>Dikarya</taxon>
        <taxon>Ascomycota</taxon>
        <taxon>Pezizomycotina</taxon>
        <taxon>Sordariomycetes</taxon>
        <taxon>Xylariomycetidae</taxon>
        <taxon>Amphisphaeriales</taxon>
        <taxon>Apiosporaceae</taxon>
        <taxon>Apiospora</taxon>
    </lineage>
</organism>
<evidence type="ECO:0000256" key="2">
    <source>
        <dbReference type="SAM" id="SignalP"/>
    </source>
</evidence>
<feature type="region of interest" description="Disordered" evidence="1">
    <location>
        <begin position="352"/>
        <end position="377"/>
    </location>
</feature>
<evidence type="ECO:0000313" key="4">
    <source>
        <dbReference type="Proteomes" id="UP001446871"/>
    </source>
</evidence>
<accession>A0ABR1TIW0</accession>